<dbReference type="InterPro" id="IPR009568">
    <property type="entry name" value="DUF1184"/>
</dbReference>
<accession>A0AAU9SRK6</accession>
<dbReference type="EMBL" id="OU466862">
    <property type="protein sequence ID" value="CAH2071615.1"/>
    <property type="molecule type" value="Genomic_DNA"/>
</dbReference>
<gene>
    <name evidence="1" type="ORF">TAV2_LOCUS21257</name>
</gene>
<keyword evidence="2" id="KW-1185">Reference proteome</keyword>
<name>A0AAU9SRK6_THLAR</name>
<evidence type="ECO:0000313" key="2">
    <source>
        <dbReference type="Proteomes" id="UP000836841"/>
    </source>
</evidence>
<evidence type="ECO:0000313" key="1">
    <source>
        <dbReference type="EMBL" id="CAH2071615.1"/>
    </source>
</evidence>
<dbReference type="Pfam" id="PF06683">
    <property type="entry name" value="DUF1184"/>
    <property type="match status" value="1"/>
</dbReference>
<sequence>MEPKPLSCILRRNGKLPPLSYRRYPFDTGSRFGKEEMKEEVVRLGVDISLLVSETMFLLCDDIRTMLWFCATLQRLLLVFHHVYSDYIKPKSGVFHNDDNSVRWRLIGDTWEDFTEGIIVVHRLVMVLEEKITLTTIKQKHAMKKVEDKLRSTKEVMMDGFARETIESNVTDLWKSLFYEEAGEAAPKVKRIRILKDLCMPLLDDVHSEMLALPPPSLPYILGSLLICYGFAISYEEMQERTGVLIVRGGEAALYYIILKKGVYRKDGEWVQWRLIMAAWKDLDAGIRDLDRLVLNLRGRGYSLTG</sequence>
<proteinExistence type="predicted"/>
<dbReference type="Proteomes" id="UP000836841">
    <property type="component" value="Chromosome 6"/>
</dbReference>
<feature type="non-terminal residue" evidence="1">
    <location>
        <position position="306"/>
    </location>
</feature>
<organism evidence="1 2">
    <name type="scientific">Thlaspi arvense</name>
    <name type="common">Field penny-cress</name>
    <dbReference type="NCBI Taxonomy" id="13288"/>
    <lineage>
        <taxon>Eukaryota</taxon>
        <taxon>Viridiplantae</taxon>
        <taxon>Streptophyta</taxon>
        <taxon>Embryophyta</taxon>
        <taxon>Tracheophyta</taxon>
        <taxon>Spermatophyta</taxon>
        <taxon>Magnoliopsida</taxon>
        <taxon>eudicotyledons</taxon>
        <taxon>Gunneridae</taxon>
        <taxon>Pentapetalae</taxon>
        <taxon>rosids</taxon>
        <taxon>malvids</taxon>
        <taxon>Brassicales</taxon>
        <taxon>Brassicaceae</taxon>
        <taxon>Thlaspideae</taxon>
        <taxon>Thlaspi</taxon>
    </lineage>
</organism>
<protein>
    <submittedName>
        <fullName evidence="1">Uncharacterized protein</fullName>
    </submittedName>
</protein>
<dbReference type="AlphaFoldDB" id="A0AAU9SRK6"/>
<reference evidence="1 2" key="1">
    <citation type="submission" date="2022-03" db="EMBL/GenBank/DDBJ databases">
        <authorList>
            <person name="Nunn A."/>
            <person name="Chopra R."/>
            <person name="Nunn A."/>
            <person name="Contreras Garrido A."/>
        </authorList>
    </citation>
    <scope>NUCLEOTIDE SEQUENCE [LARGE SCALE GENOMIC DNA]</scope>
</reference>